<reference evidence="1 2" key="1">
    <citation type="submission" date="2024-08" db="EMBL/GenBank/DDBJ databases">
        <title>Sulfate-reducing bacteria isolated from formation water of the oil field in Kazakhstan and description of Pseudodesulfovibrio sp.</title>
        <authorList>
            <person name="Bidzhieva S.K."/>
            <person name="Tourova T.P."/>
            <person name="Grouzdev D.S."/>
            <person name="Beletsky A.V."/>
            <person name="Sokolova D.S."/>
            <person name="Samigullina S.R."/>
            <person name="Poltaraus A.B."/>
            <person name="Avtukh A.N."/>
            <person name="Tereshina V.M."/>
            <person name="Zhaparov N.S."/>
            <person name="Mardanov A.V."/>
            <person name="Nazina T.N."/>
        </authorList>
    </citation>
    <scope>NUCLEOTIDE SEQUENCE [LARGE SCALE GENOMIC DNA]</scope>
    <source>
        <strain evidence="1 2">9FUS</strain>
    </source>
</reference>
<evidence type="ECO:0000313" key="1">
    <source>
        <dbReference type="EMBL" id="MEZ7195363.1"/>
    </source>
</evidence>
<name>A0ABV4JXC1_9BACT</name>
<dbReference type="RefSeq" id="WP_371384914.1">
    <property type="nucleotide sequence ID" value="NZ_JBGLYH010000002.1"/>
</dbReference>
<organism evidence="1 2">
    <name type="scientific">Pseudodesulfovibrio karagichevae</name>
    <dbReference type="NCBI Taxonomy" id="3239305"/>
    <lineage>
        <taxon>Bacteria</taxon>
        <taxon>Pseudomonadati</taxon>
        <taxon>Thermodesulfobacteriota</taxon>
        <taxon>Desulfovibrionia</taxon>
        <taxon>Desulfovibrionales</taxon>
        <taxon>Desulfovibrionaceae</taxon>
    </lineage>
</organism>
<accession>A0ABV4JXC1</accession>
<evidence type="ECO:0008006" key="3">
    <source>
        <dbReference type="Google" id="ProtNLM"/>
    </source>
</evidence>
<dbReference type="Proteomes" id="UP001568698">
    <property type="component" value="Unassembled WGS sequence"/>
</dbReference>
<gene>
    <name evidence="1" type="ORF">AB6M95_01260</name>
</gene>
<keyword evidence="2" id="KW-1185">Reference proteome</keyword>
<dbReference type="EMBL" id="JBGLYH010000002">
    <property type="protein sequence ID" value="MEZ7195363.1"/>
    <property type="molecule type" value="Genomic_DNA"/>
</dbReference>
<sequence>MALFRNRKNGNLYFALGTVTNATNAQDDQEMVLYRPVKSERLFCREREEFNQKFESVDADKIVDLLGPVKNNP</sequence>
<comment type="caution">
    <text evidence="1">The sequence shown here is derived from an EMBL/GenBank/DDBJ whole genome shotgun (WGS) entry which is preliminary data.</text>
</comment>
<protein>
    <recommendedName>
        <fullName evidence="3">DUF1653 domain-containing protein</fullName>
    </recommendedName>
</protein>
<evidence type="ECO:0000313" key="2">
    <source>
        <dbReference type="Proteomes" id="UP001568698"/>
    </source>
</evidence>
<proteinExistence type="predicted"/>